<reference evidence="2 3" key="1">
    <citation type="journal article" date="2015" name="Proc. Natl. Acad. Sci. U.S.A.">
        <title>The resurrection genome of Boea hygrometrica: A blueprint for survival of dehydration.</title>
        <authorList>
            <person name="Xiao L."/>
            <person name="Yang G."/>
            <person name="Zhang L."/>
            <person name="Yang X."/>
            <person name="Zhao S."/>
            <person name="Ji Z."/>
            <person name="Zhou Q."/>
            <person name="Hu M."/>
            <person name="Wang Y."/>
            <person name="Chen M."/>
            <person name="Xu Y."/>
            <person name="Jin H."/>
            <person name="Xiao X."/>
            <person name="Hu G."/>
            <person name="Bao F."/>
            <person name="Hu Y."/>
            <person name="Wan P."/>
            <person name="Li L."/>
            <person name="Deng X."/>
            <person name="Kuang T."/>
            <person name="Xiang C."/>
            <person name="Zhu J.K."/>
            <person name="Oliver M.J."/>
            <person name="He Y."/>
        </authorList>
    </citation>
    <scope>NUCLEOTIDE SEQUENCE [LARGE SCALE GENOMIC DNA]</scope>
    <source>
        <strain evidence="3">cv. XS01</strain>
    </source>
</reference>
<evidence type="ECO:0000313" key="2">
    <source>
        <dbReference type="EMBL" id="KZV22872.1"/>
    </source>
</evidence>
<accession>A0A2Z7AUH9</accession>
<dbReference type="Proteomes" id="UP000250235">
    <property type="component" value="Unassembled WGS sequence"/>
</dbReference>
<evidence type="ECO:0000256" key="1">
    <source>
        <dbReference type="SAM" id="MobiDB-lite"/>
    </source>
</evidence>
<proteinExistence type="predicted"/>
<gene>
    <name evidence="2" type="ORF">F511_18506</name>
</gene>
<keyword evidence="3" id="KW-1185">Reference proteome</keyword>
<feature type="region of interest" description="Disordered" evidence="1">
    <location>
        <begin position="1"/>
        <end position="60"/>
    </location>
</feature>
<feature type="compositionally biased region" description="Basic residues" evidence="1">
    <location>
        <begin position="46"/>
        <end position="60"/>
    </location>
</feature>
<dbReference type="EMBL" id="KV014021">
    <property type="protein sequence ID" value="KZV22872.1"/>
    <property type="molecule type" value="Genomic_DNA"/>
</dbReference>
<organism evidence="2 3">
    <name type="scientific">Dorcoceras hygrometricum</name>
    <dbReference type="NCBI Taxonomy" id="472368"/>
    <lineage>
        <taxon>Eukaryota</taxon>
        <taxon>Viridiplantae</taxon>
        <taxon>Streptophyta</taxon>
        <taxon>Embryophyta</taxon>
        <taxon>Tracheophyta</taxon>
        <taxon>Spermatophyta</taxon>
        <taxon>Magnoliopsida</taxon>
        <taxon>eudicotyledons</taxon>
        <taxon>Gunneridae</taxon>
        <taxon>Pentapetalae</taxon>
        <taxon>asterids</taxon>
        <taxon>lamiids</taxon>
        <taxon>Lamiales</taxon>
        <taxon>Gesneriaceae</taxon>
        <taxon>Didymocarpoideae</taxon>
        <taxon>Trichosporeae</taxon>
        <taxon>Loxocarpinae</taxon>
        <taxon>Dorcoceras</taxon>
    </lineage>
</organism>
<name>A0A2Z7AUH9_9LAMI</name>
<evidence type="ECO:0000313" key="3">
    <source>
        <dbReference type="Proteomes" id="UP000250235"/>
    </source>
</evidence>
<sequence length="199" mass="21946">MSRPAARSRAAIHRTTSREEWRNVPASLRRKRAASMRDGAGGARSRAGHRRGTARGKRPALRPPCATGAQGVARRVREVARLLAPPHAAVVRWSFPNFRFPILKFNKLDTIMANHIDQIRETLALIPLLGIRIRPPIVVVTPIRSTTSSETPSSGCTRSPDEISTNEYSSKIWAGTFSGEVGGGGEEEERRRRVLRVLG</sequence>
<dbReference type="AlphaFoldDB" id="A0A2Z7AUH9"/>
<protein>
    <submittedName>
        <fullName evidence="2">Uncharacterized protein</fullName>
    </submittedName>
</protein>